<dbReference type="SUPFAM" id="SSF54593">
    <property type="entry name" value="Glyoxalase/Bleomycin resistance protein/Dihydroxybiphenyl dioxygenase"/>
    <property type="match status" value="1"/>
</dbReference>
<evidence type="ECO:0000313" key="3">
    <source>
        <dbReference type="Proteomes" id="UP001595604"/>
    </source>
</evidence>
<dbReference type="Pfam" id="PF00903">
    <property type="entry name" value="Glyoxalase"/>
    <property type="match status" value="1"/>
</dbReference>
<dbReference type="PROSITE" id="PS51819">
    <property type="entry name" value="VOC"/>
    <property type="match status" value="1"/>
</dbReference>
<gene>
    <name evidence="2" type="ORF">ACFOD9_05630</name>
</gene>
<reference evidence="3" key="1">
    <citation type="journal article" date="2019" name="Int. J. Syst. Evol. Microbiol.">
        <title>The Global Catalogue of Microorganisms (GCM) 10K type strain sequencing project: providing services to taxonomists for standard genome sequencing and annotation.</title>
        <authorList>
            <consortium name="The Broad Institute Genomics Platform"/>
            <consortium name="The Broad Institute Genome Sequencing Center for Infectious Disease"/>
            <person name="Wu L."/>
            <person name="Ma J."/>
        </authorList>
    </citation>
    <scope>NUCLEOTIDE SEQUENCE [LARGE SCALE GENOMIC DNA]</scope>
    <source>
        <strain evidence="3">KCTC 42984</strain>
    </source>
</reference>
<dbReference type="Gene3D" id="3.10.180.10">
    <property type="entry name" value="2,3-Dihydroxybiphenyl 1,2-Dioxygenase, domain 1"/>
    <property type="match status" value="1"/>
</dbReference>
<name>A0ABV7IS48_9SPHN</name>
<feature type="domain" description="VOC" evidence="1">
    <location>
        <begin position="8"/>
        <end position="132"/>
    </location>
</feature>
<dbReference type="RefSeq" id="WP_379509113.1">
    <property type="nucleotide sequence ID" value="NZ_JBHRTQ010000005.1"/>
</dbReference>
<protein>
    <submittedName>
        <fullName evidence="2">VOC family protein</fullName>
    </submittedName>
</protein>
<dbReference type="InterPro" id="IPR037523">
    <property type="entry name" value="VOC_core"/>
</dbReference>
<proteinExistence type="predicted"/>
<evidence type="ECO:0000313" key="2">
    <source>
        <dbReference type="EMBL" id="MFC3173728.1"/>
    </source>
</evidence>
<organism evidence="2 3">
    <name type="scientific">Novosphingobium bradum</name>
    <dbReference type="NCBI Taxonomy" id="1737444"/>
    <lineage>
        <taxon>Bacteria</taxon>
        <taxon>Pseudomonadati</taxon>
        <taxon>Pseudomonadota</taxon>
        <taxon>Alphaproteobacteria</taxon>
        <taxon>Sphingomonadales</taxon>
        <taxon>Sphingomonadaceae</taxon>
        <taxon>Novosphingobium</taxon>
    </lineage>
</organism>
<accession>A0ABV7IS48</accession>
<evidence type="ECO:0000259" key="1">
    <source>
        <dbReference type="PROSITE" id="PS51819"/>
    </source>
</evidence>
<sequence length="133" mass="14394">MSSPLKTRLGSTRLIVRDLDRQARFYREAFGFGESLRMTGQIVGRDIEEIIFLAPKGQAGLILLAYADGHAPSPLGATLLFFTSDIAQLQDRVLAAGGSVVQAIGPIDLGTRQSRLAFFADPEGFLIEVIEDA</sequence>
<keyword evidence="3" id="KW-1185">Reference proteome</keyword>
<dbReference type="EMBL" id="JBHRTQ010000005">
    <property type="protein sequence ID" value="MFC3173728.1"/>
    <property type="molecule type" value="Genomic_DNA"/>
</dbReference>
<dbReference type="InterPro" id="IPR029068">
    <property type="entry name" value="Glyas_Bleomycin-R_OHBP_Dase"/>
</dbReference>
<dbReference type="Proteomes" id="UP001595604">
    <property type="component" value="Unassembled WGS sequence"/>
</dbReference>
<comment type="caution">
    <text evidence="2">The sequence shown here is derived from an EMBL/GenBank/DDBJ whole genome shotgun (WGS) entry which is preliminary data.</text>
</comment>
<dbReference type="InterPro" id="IPR004360">
    <property type="entry name" value="Glyas_Fos-R_dOase_dom"/>
</dbReference>